<accession>A0A7G5FCP6</accession>
<gene>
    <name evidence="2" type="ORF">HW450_08390</name>
</gene>
<protein>
    <submittedName>
        <fullName evidence="2">Uncharacterized protein</fullName>
    </submittedName>
</protein>
<dbReference type="RefSeq" id="WP_182385196.1">
    <property type="nucleotide sequence ID" value="NZ_CP059833.1"/>
</dbReference>
<feature type="transmembrane region" description="Helical" evidence="1">
    <location>
        <begin position="118"/>
        <end position="136"/>
    </location>
</feature>
<evidence type="ECO:0000313" key="3">
    <source>
        <dbReference type="Proteomes" id="UP000515570"/>
    </source>
</evidence>
<organism evidence="2 3">
    <name type="scientific">Corynebacterium hindlerae</name>
    <dbReference type="NCBI Taxonomy" id="699041"/>
    <lineage>
        <taxon>Bacteria</taxon>
        <taxon>Bacillati</taxon>
        <taxon>Actinomycetota</taxon>
        <taxon>Actinomycetes</taxon>
        <taxon>Mycobacteriales</taxon>
        <taxon>Corynebacteriaceae</taxon>
        <taxon>Corynebacterium</taxon>
    </lineage>
</organism>
<dbReference type="Proteomes" id="UP000515570">
    <property type="component" value="Chromosome"/>
</dbReference>
<feature type="transmembrane region" description="Helical" evidence="1">
    <location>
        <begin position="50"/>
        <end position="74"/>
    </location>
</feature>
<keyword evidence="3" id="KW-1185">Reference proteome</keyword>
<sequence>MLLGALHFTTAIATANALGPAGLLVFALAWTVLGAGVYRCADLRKLQRSMVWEIGVVVVHALVGTLFCAVMWHLTWIGATALFAAFACGSYQRGQPRRVTRLTYGDSGMGMSAPPELIGYYLRGLMVVVLAGFGNAI</sequence>
<feature type="transmembrane region" description="Helical" evidence="1">
    <location>
        <begin position="20"/>
        <end position="38"/>
    </location>
</feature>
<keyword evidence="1" id="KW-0812">Transmembrane</keyword>
<reference evidence="2 3" key="1">
    <citation type="submission" date="2020-07" db="EMBL/GenBank/DDBJ databases">
        <title>non toxigenic Corynebacterium sp. nov from a clinical source.</title>
        <authorList>
            <person name="Bernier A.-M."/>
            <person name="Bernard K."/>
        </authorList>
    </citation>
    <scope>NUCLEOTIDE SEQUENCE [LARGE SCALE GENOMIC DNA]</scope>
    <source>
        <strain evidence="3">NML 93-0612</strain>
    </source>
</reference>
<dbReference type="EMBL" id="CP059833">
    <property type="protein sequence ID" value="QMV84387.1"/>
    <property type="molecule type" value="Genomic_DNA"/>
</dbReference>
<name>A0A7G5FCP6_9CORY</name>
<keyword evidence="1" id="KW-1133">Transmembrane helix</keyword>
<evidence type="ECO:0000256" key="1">
    <source>
        <dbReference type="SAM" id="Phobius"/>
    </source>
</evidence>
<dbReference type="AlphaFoldDB" id="A0A7G5FCP6"/>
<proteinExistence type="predicted"/>
<evidence type="ECO:0000313" key="2">
    <source>
        <dbReference type="EMBL" id="QMV84387.1"/>
    </source>
</evidence>
<keyword evidence="1" id="KW-0472">Membrane</keyword>